<dbReference type="Proteomes" id="UP001199319">
    <property type="component" value="Unassembled WGS sequence"/>
</dbReference>
<dbReference type="SUPFAM" id="SSF53850">
    <property type="entry name" value="Periplasmic binding protein-like II"/>
    <property type="match status" value="1"/>
</dbReference>
<dbReference type="PANTHER" id="PTHR30024:SF47">
    <property type="entry name" value="TAURINE-BINDING PERIPLASMIC PROTEIN"/>
    <property type="match status" value="1"/>
</dbReference>
<dbReference type="Gene3D" id="3.40.190.10">
    <property type="entry name" value="Periplasmic binding protein-like II"/>
    <property type="match status" value="2"/>
</dbReference>
<name>A0AAE3AG31_9FIRM</name>
<dbReference type="RefSeq" id="WP_302928596.1">
    <property type="nucleotide sequence ID" value="NZ_JAJEPW010000017.1"/>
</dbReference>
<sequence>MKKICIVLCLCLAALLVLPGCAGEKQLTRVRLSEVTHSVFYAPQYVAMSQGFFRQEGLEVELTNGGGADKVMTAVVSGQADMGLAGPEAAIYVMNQGKEDHPVIFAQLTKRDGSFLVGREPGPFSWEDVRGRTIIGGRAGGVPEMTLEYVLRQRGIEPQRDAVVDTSVQFNMMAGAFTGGNGDYVTLFEPTATEVEQAGKGYILCSIGQESGEIPYTAYFANRSYVEANPETVQGFVNAMALAQQWVAEHTDRQVAEAICDQFPDTDLDVLERVCARHREIDAWNRTPVMEQQALERLETVMTQAGELTPDQWVDFDRLVDNRFAQKANEIKR</sequence>
<evidence type="ECO:0000256" key="4">
    <source>
        <dbReference type="SAM" id="SignalP"/>
    </source>
</evidence>
<proteinExistence type="inferred from homology"/>
<gene>
    <name evidence="6" type="ORF">LKD37_07275</name>
</gene>
<keyword evidence="3 4" id="KW-0732">Signal</keyword>
<feature type="chain" id="PRO_5042025651" evidence="4">
    <location>
        <begin position="23"/>
        <end position="333"/>
    </location>
</feature>
<evidence type="ECO:0000313" key="7">
    <source>
        <dbReference type="Proteomes" id="UP001199319"/>
    </source>
</evidence>
<reference evidence="6" key="1">
    <citation type="submission" date="2021-10" db="EMBL/GenBank/DDBJ databases">
        <title>Anaerobic single-cell dispensing facilitates the cultivation of human gut bacteria.</title>
        <authorList>
            <person name="Afrizal A."/>
        </authorList>
    </citation>
    <scope>NUCLEOTIDE SEQUENCE</scope>
    <source>
        <strain evidence="6">CLA-AA-H272</strain>
    </source>
</reference>
<dbReference type="Pfam" id="PF09084">
    <property type="entry name" value="NMT1"/>
    <property type="match status" value="1"/>
</dbReference>
<evidence type="ECO:0000256" key="1">
    <source>
        <dbReference type="ARBA" id="ARBA00004418"/>
    </source>
</evidence>
<evidence type="ECO:0000259" key="5">
    <source>
        <dbReference type="Pfam" id="PF09084"/>
    </source>
</evidence>
<comment type="caution">
    <text evidence="6">The sequence shown here is derived from an EMBL/GenBank/DDBJ whole genome shotgun (WGS) entry which is preliminary data.</text>
</comment>
<dbReference type="EMBL" id="JAJEPW010000017">
    <property type="protein sequence ID" value="MCC2129315.1"/>
    <property type="molecule type" value="Genomic_DNA"/>
</dbReference>
<dbReference type="AlphaFoldDB" id="A0AAE3AG31"/>
<dbReference type="InterPro" id="IPR015168">
    <property type="entry name" value="SsuA/THI5"/>
</dbReference>
<comment type="similarity">
    <text evidence="2">Belongs to the bacterial solute-binding protein SsuA/TauA family.</text>
</comment>
<protein>
    <submittedName>
        <fullName evidence="6">ABC transporter substrate-binding protein</fullName>
    </submittedName>
</protein>
<evidence type="ECO:0000256" key="3">
    <source>
        <dbReference type="ARBA" id="ARBA00022729"/>
    </source>
</evidence>
<evidence type="ECO:0000313" key="6">
    <source>
        <dbReference type="EMBL" id="MCC2129315.1"/>
    </source>
</evidence>
<organism evidence="6 7">
    <name type="scientific">Brotocaccenecus cirricatena</name>
    <dbReference type="NCBI Taxonomy" id="3064195"/>
    <lineage>
        <taxon>Bacteria</taxon>
        <taxon>Bacillati</taxon>
        <taxon>Bacillota</taxon>
        <taxon>Clostridia</taxon>
        <taxon>Eubacteriales</taxon>
        <taxon>Oscillospiraceae</taxon>
        <taxon>Brotocaccenecus</taxon>
    </lineage>
</organism>
<comment type="subcellular location">
    <subcellularLocation>
        <location evidence="1">Periplasm</location>
    </subcellularLocation>
</comment>
<evidence type="ECO:0000256" key="2">
    <source>
        <dbReference type="ARBA" id="ARBA00010742"/>
    </source>
</evidence>
<accession>A0AAE3AG31</accession>
<dbReference type="PANTHER" id="PTHR30024">
    <property type="entry name" value="ALIPHATIC SULFONATES-BINDING PROTEIN-RELATED"/>
    <property type="match status" value="1"/>
</dbReference>
<feature type="signal peptide" evidence="4">
    <location>
        <begin position="1"/>
        <end position="22"/>
    </location>
</feature>
<dbReference type="GO" id="GO:0042597">
    <property type="term" value="C:periplasmic space"/>
    <property type="evidence" value="ECO:0007669"/>
    <property type="project" value="UniProtKB-SubCell"/>
</dbReference>
<feature type="domain" description="SsuA/THI5-like" evidence="5">
    <location>
        <begin position="42"/>
        <end position="252"/>
    </location>
</feature>
<keyword evidence="7" id="KW-1185">Reference proteome</keyword>